<feature type="compositionally biased region" description="Pro residues" evidence="1">
    <location>
        <begin position="1"/>
        <end position="23"/>
    </location>
</feature>
<dbReference type="Proteomes" id="UP001222027">
    <property type="component" value="Unassembled WGS sequence"/>
</dbReference>
<name>A0AAV8RJN1_ENSVE</name>
<keyword evidence="3" id="KW-1185">Reference proteome</keyword>
<evidence type="ECO:0000256" key="1">
    <source>
        <dbReference type="SAM" id="MobiDB-lite"/>
    </source>
</evidence>
<organism evidence="2 3">
    <name type="scientific">Ensete ventricosum</name>
    <name type="common">Abyssinian banana</name>
    <name type="synonym">Musa ensete</name>
    <dbReference type="NCBI Taxonomy" id="4639"/>
    <lineage>
        <taxon>Eukaryota</taxon>
        <taxon>Viridiplantae</taxon>
        <taxon>Streptophyta</taxon>
        <taxon>Embryophyta</taxon>
        <taxon>Tracheophyta</taxon>
        <taxon>Spermatophyta</taxon>
        <taxon>Magnoliopsida</taxon>
        <taxon>Liliopsida</taxon>
        <taxon>Zingiberales</taxon>
        <taxon>Musaceae</taxon>
        <taxon>Ensete</taxon>
    </lineage>
</organism>
<reference evidence="2 3" key="1">
    <citation type="submission" date="2022-12" db="EMBL/GenBank/DDBJ databases">
        <title>Chromosome-scale assembly of the Ensete ventricosum genome.</title>
        <authorList>
            <person name="Dussert Y."/>
            <person name="Stocks J."/>
            <person name="Wendawek A."/>
            <person name="Woldeyes F."/>
            <person name="Nichols R.A."/>
            <person name="Borrell J.S."/>
        </authorList>
    </citation>
    <scope>NUCLEOTIDE SEQUENCE [LARGE SCALE GENOMIC DNA]</scope>
    <source>
        <strain evidence="3">cv. Maze</strain>
        <tissue evidence="2">Seeds</tissue>
    </source>
</reference>
<feature type="region of interest" description="Disordered" evidence="1">
    <location>
        <begin position="1"/>
        <end position="48"/>
    </location>
</feature>
<sequence length="76" mass="7777">MLAPPPGPPPAKPPPPPPPPPPSLRRLIPAAAAGVPRGTAPAGRAPPPAEVAVCDCELPLAISDRWIDIDRKACEN</sequence>
<evidence type="ECO:0000313" key="3">
    <source>
        <dbReference type="Proteomes" id="UP001222027"/>
    </source>
</evidence>
<gene>
    <name evidence="2" type="ORF">OPV22_006779</name>
</gene>
<protein>
    <submittedName>
        <fullName evidence="2">Uncharacterized protein</fullName>
    </submittedName>
</protein>
<evidence type="ECO:0000313" key="2">
    <source>
        <dbReference type="EMBL" id="KAJ8505893.1"/>
    </source>
</evidence>
<comment type="caution">
    <text evidence="2">The sequence shown here is derived from an EMBL/GenBank/DDBJ whole genome shotgun (WGS) entry which is preliminary data.</text>
</comment>
<dbReference type="EMBL" id="JAQQAF010000002">
    <property type="protein sequence ID" value="KAJ8505893.1"/>
    <property type="molecule type" value="Genomic_DNA"/>
</dbReference>
<proteinExistence type="predicted"/>
<feature type="compositionally biased region" description="Low complexity" evidence="1">
    <location>
        <begin position="29"/>
        <end position="43"/>
    </location>
</feature>
<dbReference type="AlphaFoldDB" id="A0AAV8RJN1"/>
<accession>A0AAV8RJN1</accession>